<dbReference type="Gene3D" id="2.30.42.10">
    <property type="match status" value="1"/>
</dbReference>
<dbReference type="InterPro" id="IPR041489">
    <property type="entry name" value="PDZ_6"/>
</dbReference>
<feature type="non-terminal residue" evidence="2">
    <location>
        <position position="1"/>
    </location>
</feature>
<protein>
    <recommendedName>
        <fullName evidence="1">PDZ domain-containing protein</fullName>
    </recommendedName>
</protein>
<reference evidence="2" key="1">
    <citation type="submission" date="2018-05" db="EMBL/GenBank/DDBJ databases">
        <authorList>
            <person name="Lanie J.A."/>
            <person name="Ng W.-L."/>
            <person name="Kazmierczak K.M."/>
            <person name="Andrzejewski T.M."/>
            <person name="Davidsen T.M."/>
            <person name="Wayne K.J."/>
            <person name="Tettelin H."/>
            <person name="Glass J.I."/>
            <person name="Rusch D."/>
            <person name="Podicherti R."/>
            <person name="Tsui H.-C.T."/>
            <person name="Winkler M.E."/>
        </authorList>
    </citation>
    <scope>NUCLEOTIDE SEQUENCE</scope>
</reference>
<evidence type="ECO:0000259" key="1">
    <source>
        <dbReference type="PROSITE" id="PS50106"/>
    </source>
</evidence>
<proteinExistence type="predicted"/>
<organism evidence="2">
    <name type="scientific">marine metagenome</name>
    <dbReference type="NCBI Taxonomy" id="408172"/>
    <lineage>
        <taxon>unclassified sequences</taxon>
        <taxon>metagenomes</taxon>
        <taxon>ecological metagenomes</taxon>
    </lineage>
</organism>
<name>A0A382JBF5_9ZZZZ</name>
<accession>A0A382JBF5</accession>
<feature type="non-terminal residue" evidence="2">
    <location>
        <position position="349"/>
    </location>
</feature>
<dbReference type="AlphaFoldDB" id="A0A382JBF5"/>
<dbReference type="SMART" id="SM00228">
    <property type="entry name" value="PDZ"/>
    <property type="match status" value="1"/>
</dbReference>
<gene>
    <name evidence="2" type="ORF">METZ01_LOCUS261556</name>
</gene>
<dbReference type="InterPro" id="IPR001478">
    <property type="entry name" value="PDZ"/>
</dbReference>
<feature type="domain" description="PDZ" evidence="1">
    <location>
        <begin position="203"/>
        <end position="263"/>
    </location>
</feature>
<sequence>SSLNAELLLKIPDFEGLNMKTINVREVMSMLNPNEAMIIFYQPYKVTEEYDKEEIILVAGAVITQKRIMPLWNPQPLKREHLQLINNHLNFSTNLYENENFPYESSFDVYKSLFGGVFSAENVPEDMKKIKDLIIINDGILHNVPYWALITESPPKKDINDKSWVNIIQSAITNFFDSGNAIKNQPWLSKKFSITITPSVKSFINLRKRHKKMIGIEFSSTSGDFGIGMMINKVAAQSPGEKIGLQKDDIIIAINNKKIKSINDIGNIPKDNNIDLLILRGNKELSFTLPPLINKNEYKQINYFDFVGIGNPSGLKENSNELSNLLGSFSFNEIFQNNNTLQRGVNIRA</sequence>
<dbReference type="PROSITE" id="PS50106">
    <property type="entry name" value="PDZ"/>
    <property type="match status" value="1"/>
</dbReference>
<evidence type="ECO:0000313" key="2">
    <source>
        <dbReference type="EMBL" id="SVC08702.1"/>
    </source>
</evidence>
<dbReference type="SUPFAM" id="SSF50156">
    <property type="entry name" value="PDZ domain-like"/>
    <property type="match status" value="1"/>
</dbReference>
<dbReference type="Pfam" id="PF17820">
    <property type="entry name" value="PDZ_6"/>
    <property type="match status" value="1"/>
</dbReference>
<dbReference type="EMBL" id="UINC01072798">
    <property type="protein sequence ID" value="SVC08702.1"/>
    <property type="molecule type" value="Genomic_DNA"/>
</dbReference>
<dbReference type="InterPro" id="IPR036034">
    <property type="entry name" value="PDZ_sf"/>
</dbReference>